<protein>
    <submittedName>
        <fullName evidence="1">Uncharacterized protein</fullName>
    </submittedName>
</protein>
<dbReference type="EMBL" id="KN880494">
    <property type="protein sequence ID" value="KIY68881.1"/>
    <property type="molecule type" value="Genomic_DNA"/>
</dbReference>
<reference evidence="1 2" key="1">
    <citation type="journal article" date="2015" name="Fungal Genet. Biol.">
        <title>Evolution of novel wood decay mechanisms in Agaricales revealed by the genome sequences of Fistulina hepatica and Cylindrobasidium torrendii.</title>
        <authorList>
            <person name="Floudas D."/>
            <person name="Held B.W."/>
            <person name="Riley R."/>
            <person name="Nagy L.G."/>
            <person name="Koehler G."/>
            <person name="Ransdell A.S."/>
            <person name="Younus H."/>
            <person name="Chow J."/>
            <person name="Chiniquy J."/>
            <person name="Lipzen A."/>
            <person name="Tritt A."/>
            <person name="Sun H."/>
            <person name="Haridas S."/>
            <person name="LaButti K."/>
            <person name="Ohm R.A."/>
            <person name="Kues U."/>
            <person name="Blanchette R.A."/>
            <person name="Grigoriev I.V."/>
            <person name="Minto R.E."/>
            <person name="Hibbett D.S."/>
        </authorList>
    </citation>
    <scope>NUCLEOTIDE SEQUENCE [LARGE SCALE GENOMIC DNA]</scope>
    <source>
        <strain evidence="1 2">FP15055 ss-10</strain>
    </source>
</reference>
<dbReference type="OrthoDB" id="3021720at2759"/>
<organism evidence="1 2">
    <name type="scientific">Cylindrobasidium torrendii FP15055 ss-10</name>
    <dbReference type="NCBI Taxonomy" id="1314674"/>
    <lineage>
        <taxon>Eukaryota</taxon>
        <taxon>Fungi</taxon>
        <taxon>Dikarya</taxon>
        <taxon>Basidiomycota</taxon>
        <taxon>Agaricomycotina</taxon>
        <taxon>Agaricomycetes</taxon>
        <taxon>Agaricomycetidae</taxon>
        <taxon>Agaricales</taxon>
        <taxon>Marasmiineae</taxon>
        <taxon>Physalacriaceae</taxon>
        <taxon>Cylindrobasidium</taxon>
    </lineage>
</organism>
<dbReference type="Proteomes" id="UP000054007">
    <property type="component" value="Unassembled WGS sequence"/>
</dbReference>
<evidence type="ECO:0000313" key="1">
    <source>
        <dbReference type="EMBL" id="KIY68881.1"/>
    </source>
</evidence>
<keyword evidence="2" id="KW-1185">Reference proteome</keyword>
<accession>A0A0D7BGV3</accession>
<gene>
    <name evidence="1" type="ORF">CYLTODRAFT_453123</name>
</gene>
<name>A0A0D7BGV3_9AGAR</name>
<proteinExistence type="predicted"/>
<evidence type="ECO:0000313" key="2">
    <source>
        <dbReference type="Proteomes" id="UP000054007"/>
    </source>
</evidence>
<dbReference type="AlphaFoldDB" id="A0A0D7BGV3"/>
<sequence>MPQDISRFAAILDPSHYHTQSSPVQPRVYMDRKGNMHDPDYHLFPVAPASPTYTHTSLDSEEEFEAFSTLSSSRRSSISSYSPSSSSFTYSPIGAASNLPCPSTIADRLTKRTSKCNRRVSLDSYVETEEEEEFEEEPLEFGVEEQEKDKNRCGSDAVKRELHSIALSMSIGVFRARRRVKNALRR</sequence>